<gene>
    <name evidence="2" type="ORF">QO016_004633</name>
</gene>
<dbReference type="Pfam" id="PF03797">
    <property type="entry name" value="Autotransporter"/>
    <property type="match status" value="1"/>
</dbReference>
<reference evidence="2 3" key="1">
    <citation type="submission" date="2023-07" db="EMBL/GenBank/DDBJ databases">
        <title>Genomic Encyclopedia of Type Strains, Phase IV (KMG-IV): sequencing the most valuable type-strain genomes for metagenomic binning, comparative biology and taxonomic classification.</title>
        <authorList>
            <person name="Goeker M."/>
        </authorList>
    </citation>
    <scope>NUCLEOTIDE SEQUENCE [LARGE SCALE GENOMIC DNA]</scope>
    <source>
        <strain evidence="2 3">DSM 19562</strain>
    </source>
</reference>
<dbReference type="InterPro" id="IPR023076">
    <property type="entry name" value="HMG_CoA_Rdtase_CS"/>
</dbReference>
<dbReference type="InterPro" id="IPR006315">
    <property type="entry name" value="OM_autotransptr_brl_dom"/>
</dbReference>
<evidence type="ECO:0000313" key="3">
    <source>
        <dbReference type="Proteomes" id="UP001236369"/>
    </source>
</evidence>
<dbReference type="InterPro" id="IPR036709">
    <property type="entry name" value="Autotransporte_beta_dom_sf"/>
</dbReference>
<dbReference type="NCBIfam" id="TIGR01414">
    <property type="entry name" value="autotrans_barl"/>
    <property type="match status" value="1"/>
</dbReference>
<dbReference type="EMBL" id="JAUSVV010000021">
    <property type="protein sequence ID" value="MDQ0445106.1"/>
    <property type="molecule type" value="Genomic_DNA"/>
</dbReference>
<dbReference type="InterPro" id="IPR005546">
    <property type="entry name" value="Autotransporte_beta"/>
</dbReference>
<dbReference type="Proteomes" id="UP001236369">
    <property type="component" value="Unassembled WGS sequence"/>
</dbReference>
<name>A0ABU0HUC9_9HYPH</name>
<protein>
    <submittedName>
        <fullName evidence="2">Outer membrane autotransporter protein</fullName>
    </submittedName>
</protein>
<dbReference type="Gene3D" id="2.40.128.130">
    <property type="entry name" value="Autotransporter beta-domain"/>
    <property type="match status" value="1"/>
</dbReference>
<evidence type="ECO:0000259" key="1">
    <source>
        <dbReference type="PROSITE" id="PS51208"/>
    </source>
</evidence>
<dbReference type="SUPFAM" id="SSF103515">
    <property type="entry name" value="Autotransporter"/>
    <property type="match status" value="1"/>
</dbReference>
<dbReference type="PROSITE" id="PS00318">
    <property type="entry name" value="HMG_COA_REDUCTASE_2"/>
    <property type="match status" value="1"/>
</dbReference>
<dbReference type="PROSITE" id="PS51208">
    <property type="entry name" value="AUTOTRANSPORTER"/>
    <property type="match status" value="1"/>
</dbReference>
<sequence length="207" mass="21587">MSNRRSRTKFLTVPIKLGVMGGGTQATTQRTVLFPSFMDTAHGRGDGTLVQGFGEVGYRIGLPEGAARGYVEPVVQGAVIHVDQDGLRETGGSAALRVSSRSADVGTTTLGVRSEVSLSAALPVMAHGFVGWRRAFGDVVPRALVGFGGGATPFAVAGTPIDRNAAVAEFGLDYRASAAMTLGVSYSAQVGSRASDQSVKGRFEYRF</sequence>
<comment type="caution">
    <text evidence="2">The sequence shown here is derived from an EMBL/GenBank/DDBJ whole genome shotgun (WGS) entry which is preliminary data.</text>
</comment>
<evidence type="ECO:0000313" key="2">
    <source>
        <dbReference type="EMBL" id="MDQ0445106.1"/>
    </source>
</evidence>
<organism evidence="2 3">
    <name type="scientific">Methylobacterium persicinum</name>
    <dbReference type="NCBI Taxonomy" id="374426"/>
    <lineage>
        <taxon>Bacteria</taxon>
        <taxon>Pseudomonadati</taxon>
        <taxon>Pseudomonadota</taxon>
        <taxon>Alphaproteobacteria</taxon>
        <taxon>Hyphomicrobiales</taxon>
        <taxon>Methylobacteriaceae</taxon>
        <taxon>Methylobacterium</taxon>
    </lineage>
</organism>
<dbReference type="RefSeq" id="WP_238249561.1">
    <property type="nucleotide sequence ID" value="NZ_BPQX01000032.1"/>
</dbReference>
<keyword evidence="3" id="KW-1185">Reference proteome</keyword>
<feature type="domain" description="Autotransporter" evidence="1">
    <location>
        <begin position="1"/>
        <end position="207"/>
    </location>
</feature>
<accession>A0ABU0HUC9</accession>
<proteinExistence type="predicted"/>